<dbReference type="GO" id="GO:0004888">
    <property type="term" value="F:transmembrane signaling receptor activity"/>
    <property type="evidence" value="ECO:0007669"/>
    <property type="project" value="InterPro"/>
</dbReference>
<keyword evidence="22" id="KW-1185">Reference proteome</keyword>
<keyword evidence="9 19" id="KW-0472">Membrane</keyword>
<dbReference type="InterPro" id="IPR001368">
    <property type="entry name" value="TNFR/NGFR_Cys_rich_reg"/>
</dbReference>
<evidence type="ECO:0000256" key="12">
    <source>
        <dbReference type="ARBA" id="ARBA00023170"/>
    </source>
</evidence>
<dbReference type="SMART" id="SM00208">
    <property type="entry name" value="TNFR"/>
    <property type="match status" value="3"/>
</dbReference>
<dbReference type="Gene3D" id="1.10.533.10">
    <property type="entry name" value="Death Domain, Fas"/>
    <property type="match status" value="1"/>
</dbReference>
<evidence type="ECO:0000256" key="6">
    <source>
        <dbReference type="ARBA" id="ARBA00022729"/>
    </source>
</evidence>
<dbReference type="InterPro" id="IPR011029">
    <property type="entry name" value="DEATH-like_dom_sf"/>
</dbReference>
<keyword evidence="14" id="KW-0449">Lipoprotein</keyword>
<dbReference type="KEGG" id="asn:102368783"/>
<evidence type="ECO:0000256" key="15">
    <source>
        <dbReference type="ARBA" id="ARBA00030181"/>
    </source>
</evidence>
<evidence type="ECO:0000256" key="16">
    <source>
        <dbReference type="ARBA" id="ARBA00032338"/>
    </source>
</evidence>
<dbReference type="STRING" id="38654.A0A3Q0GEM9"/>
<evidence type="ECO:0000256" key="13">
    <source>
        <dbReference type="ARBA" id="ARBA00023180"/>
    </source>
</evidence>
<dbReference type="InterPro" id="IPR052491">
    <property type="entry name" value="TNFRSF10"/>
</dbReference>
<evidence type="ECO:0000256" key="10">
    <source>
        <dbReference type="ARBA" id="ARBA00023139"/>
    </source>
</evidence>
<dbReference type="GO" id="GO:0009986">
    <property type="term" value="C:cell surface"/>
    <property type="evidence" value="ECO:0007669"/>
    <property type="project" value="TreeGrafter"/>
</dbReference>
<dbReference type="InParanoid" id="A0A3Q0GEM9"/>
<keyword evidence="19" id="KW-0812">Transmembrane</keyword>
<keyword evidence="11 18" id="KW-1015">Disulfide bond</keyword>
<dbReference type="SUPFAM" id="SSF57586">
    <property type="entry name" value="TNF receptor-like"/>
    <property type="match status" value="2"/>
</dbReference>
<evidence type="ECO:0000256" key="3">
    <source>
        <dbReference type="ARBA" id="ARBA00015761"/>
    </source>
</evidence>
<accession>A0A3Q0GEM9</accession>
<keyword evidence="8" id="KW-0112">Calmodulin-binding</keyword>
<dbReference type="GO" id="GO:0006955">
    <property type="term" value="P:immune response"/>
    <property type="evidence" value="ECO:0007669"/>
    <property type="project" value="InterPro"/>
</dbReference>
<keyword evidence="4" id="KW-1003">Cell membrane</keyword>
<evidence type="ECO:0000256" key="17">
    <source>
        <dbReference type="ARBA" id="ARBA00032502"/>
    </source>
</evidence>
<evidence type="ECO:0000256" key="9">
    <source>
        <dbReference type="ARBA" id="ARBA00023136"/>
    </source>
</evidence>
<dbReference type="RefSeq" id="XP_025057922.1">
    <property type="nucleotide sequence ID" value="XM_025202137.1"/>
</dbReference>
<keyword evidence="13" id="KW-0325">Glycoprotein</keyword>
<keyword evidence="5" id="KW-0053">Apoptosis</keyword>
<evidence type="ECO:0000256" key="7">
    <source>
        <dbReference type="ARBA" id="ARBA00022737"/>
    </source>
</evidence>
<evidence type="ECO:0000256" key="18">
    <source>
        <dbReference type="PROSITE-ProRule" id="PRU00206"/>
    </source>
</evidence>
<dbReference type="GeneID" id="102368783"/>
<evidence type="ECO:0000256" key="5">
    <source>
        <dbReference type="ARBA" id="ARBA00022703"/>
    </source>
</evidence>
<evidence type="ECO:0000256" key="14">
    <source>
        <dbReference type="ARBA" id="ARBA00023288"/>
    </source>
</evidence>
<evidence type="ECO:0000256" key="1">
    <source>
        <dbReference type="ARBA" id="ARBA00004251"/>
    </source>
</evidence>
<feature type="repeat" description="TNFR-Cys" evidence="18">
    <location>
        <begin position="114"/>
        <end position="154"/>
    </location>
</feature>
<evidence type="ECO:0000313" key="23">
    <source>
        <dbReference type="RefSeq" id="XP_025057922.1"/>
    </source>
</evidence>
<dbReference type="GO" id="GO:0005886">
    <property type="term" value="C:plasma membrane"/>
    <property type="evidence" value="ECO:0007669"/>
    <property type="project" value="UniProtKB-SubCell"/>
</dbReference>
<dbReference type="Pfam" id="PF00020">
    <property type="entry name" value="TNFR_c6"/>
    <property type="match status" value="2"/>
</dbReference>
<evidence type="ECO:0000259" key="21">
    <source>
        <dbReference type="PROSITE" id="PS50050"/>
    </source>
</evidence>
<evidence type="ECO:0000256" key="20">
    <source>
        <dbReference type="SAM" id="SignalP"/>
    </source>
</evidence>
<keyword evidence="10" id="KW-0564">Palmitate</keyword>
<feature type="disulfide bond" evidence="18">
    <location>
        <begin position="95"/>
        <end position="113"/>
    </location>
</feature>
<evidence type="ECO:0000256" key="4">
    <source>
        <dbReference type="ARBA" id="ARBA00022475"/>
    </source>
</evidence>
<keyword evidence="19" id="KW-1133">Transmembrane helix</keyword>
<keyword evidence="6 20" id="KW-0732">Signal</keyword>
<dbReference type="PRINTS" id="PR01680">
    <property type="entry name" value="TNFACTORR6"/>
</dbReference>
<sequence length="428" mass="48125">MPAGARVPRLLALLLLGAVGLSQVESLVSSRESNICGKGEYFHQDHCCKYCPAGTHVLEHCKVQHGESFCSSCTKGKEYTAHENDLEECLQCKQCKEDKVTVRTCTLTSDTECQCKPGYFCPTQHCEMCSKCKTKCPEGKEIVQKCNATMDTVCGSLSEGSTAIFVMFIVLPCICIPVVVGIIFIIICKKKKSNKTNTENDEEREVESEGSTEILILPDVETGQTSAPRLETETFVQSPQDQAANSPISGLKTKLPEDNGVASCESHKLLLNDTNHTSEEAPQGTEAPEKLLYNHNLYNHIQESNMQRVQELKARPQIKVKDLFHISTTERSDIYYSFIKQVPARNWKELIRCCLKDTEIDNIIHEFPKDVKEQHYQMLINCQNSLGIETTITKLLDRLWSMQLKSCYENIVNTLKSRDIITILDAKD</sequence>
<feature type="domain" description="TNFR-Cys" evidence="21">
    <location>
        <begin position="114"/>
        <end position="154"/>
    </location>
</feature>
<dbReference type="AlphaFoldDB" id="A0A3Q0GEM9"/>
<dbReference type="GO" id="GO:0005516">
    <property type="term" value="F:calmodulin binding"/>
    <property type="evidence" value="ECO:0007669"/>
    <property type="project" value="UniProtKB-KW"/>
</dbReference>
<dbReference type="SUPFAM" id="SSF47986">
    <property type="entry name" value="DEATH domain"/>
    <property type="match status" value="1"/>
</dbReference>
<dbReference type="GO" id="GO:0045121">
    <property type="term" value="C:membrane raft"/>
    <property type="evidence" value="ECO:0007669"/>
    <property type="project" value="UniProtKB-SubCell"/>
</dbReference>
<feature type="domain" description="TNFR-Cys" evidence="21">
    <location>
        <begin position="72"/>
        <end position="113"/>
    </location>
</feature>
<name>A0A3Q0GEM9_ALLSI</name>
<proteinExistence type="predicted"/>
<evidence type="ECO:0000256" key="2">
    <source>
        <dbReference type="ARBA" id="ARBA00004285"/>
    </source>
</evidence>
<protein>
    <recommendedName>
        <fullName evidence="3">Tumor necrosis factor receptor superfamily member 6</fullName>
    </recommendedName>
    <alternativeName>
        <fullName evidence="16">Apo-1 antigen</fullName>
    </alternativeName>
    <alternativeName>
        <fullName evidence="17">Apoptosis-mediating surface antigen FAS</fullName>
    </alternativeName>
    <alternativeName>
        <fullName evidence="15">FASLG receptor</fullName>
    </alternativeName>
</protein>
<organism evidence="22 23">
    <name type="scientific">Alligator sinensis</name>
    <name type="common">Chinese alligator</name>
    <dbReference type="NCBI Taxonomy" id="38654"/>
    <lineage>
        <taxon>Eukaryota</taxon>
        <taxon>Metazoa</taxon>
        <taxon>Chordata</taxon>
        <taxon>Craniata</taxon>
        <taxon>Vertebrata</taxon>
        <taxon>Euteleostomi</taxon>
        <taxon>Archelosauria</taxon>
        <taxon>Archosauria</taxon>
        <taxon>Crocodylia</taxon>
        <taxon>Alligatoridae</taxon>
        <taxon>Alligatorinae</taxon>
        <taxon>Alligator</taxon>
    </lineage>
</organism>
<dbReference type="PROSITE" id="PS50050">
    <property type="entry name" value="TNFR_NGFR_2"/>
    <property type="match status" value="2"/>
</dbReference>
<comment type="caution">
    <text evidence="18">Lacks conserved residue(s) required for the propagation of feature annotation.</text>
</comment>
<comment type="subcellular location">
    <subcellularLocation>
        <location evidence="1">Cell membrane</location>
        <topology evidence="1">Single-pass type I membrane protein</topology>
    </subcellularLocation>
    <subcellularLocation>
        <location evidence="2">Membrane raft</location>
    </subcellularLocation>
</comment>
<dbReference type="InterPro" id="IPR034024">
    <property type="entry name" value="TNFRSF10_N"/>
</dbReference>
<evidence type="ECO:0000313" key="22">
    <source>
        <dbReference type="Proteomes" id="UP000189705"/>
    </source>
</evidence>
<evidence type="ECO:0000256" key="19">
    <source>
        <dbReference type="SAM" id="Phobius"/>
    </source>
</evidence>
<dbReference type="InterPro" id="IPR000488">
    <property type="entry name" value="Death_dom"/>
</dbReference>
<reference evidence="23" key="1">
    <citation type="submission" date="2025-08" db="UniProtKB">
        <authorList>
            <consortium name="RefSeq"/>
        </authorList>
    </citation>
    <scope>IDENTIFICATION</scope>
</reference>
<feature type="transmembrane region" description="Helical" evidence="19">
    <location>
        <begin position="163"/>
        <end position="187"/>
    </location>
</feature>
<dbReference type="GO" id="GO:0036462">
    <property type="term" value="P:TRAIL-activated apoptotic signaling pathway"/>
    <property type="evidence" value="ECO:0007669"/>
    <property type="project" value="TreeGrafter"/>
</dbReference>
<dbReference type="PANTHER" id="PTHR46330:SF16">
    <property type="entry name" value="TUMOR NECROSIS FACTOR RECEPTOR SUPERFAMILY MEMBER 22"/>
    <property type="match status" value="1"/>
</dbReference>
<gene>
    <name evidence="23" type="primary">LOC102368783</name>
</gene>
<feature type="disulfide bond" evidence="18">
    <location>
        <begin position="92"/>
        <end position="105"/>
    </location>
</feature>
<feature type="repeat" description="TNFR-Cys" evidence="18">
    <location>
        <begin position="72"/>
        <end position="113"/>
    </location>
</feature>
<dbReference type="FunFam" id="2.10.50.10:FF:000004">
    <property type="entry name" value="Tumor necrosis factor receptor superfamily member 6"/>
    <property type="match status" value="1"/>
</dbReference>
<feature type="chain" id="PRO_5018292704" description="Tumor necrosis factor receptor superfamily member 6" evidence="20">
    <location>
        <begin position="27"/>
        <end position="428"/>
    </location>
</feature>
<evidence type="ECO:0000256" key="8">
    <source>
        <dbReference type="ARBA" id="ARBA00022860"/>
    </source>
</evidence>
<feature type="signal peptide" evidence="20">
    <location>
        <begin position="1"/>
        <end position="26"/>
    </location>
</feature>
<dbReference type="PROSITE" id="PS00652">
    <property type="entry name" value="TNFR_NGFR_1"/>
    <property type="match status" value="1"/>
</dbReference>
<dbReference type="InterPro" id="IPR008063">
    <property type="entry name" value="Fas_rcpt"/>
</dbReference>
<feature type="disulfide bond" evidence="18">
    <location>
        <begin position="136"/>
        <end position="154"/>
    </location>
</feature>
<dbReference type="Proteomes" id="UP000189705">
    <property type="component" value="Unplaced"/>
</dbReference>
<dbReference type="PANTHER" id="PTHR46330">
    <property type="entry name" value="TUMOR NECROSIS FACTOR RECEPTOR SUPERFAMILY MEMBER 10B"/>
    <property type="match status" value="1"/>
</dbReference>
<dbReference type="GO" id="GO:0043065">
    <property type="term" value="P:positive regulation of apoptotic process"/>
    <property type="evidence" value="ECO:0007669"/>
    <property type="project" value="TreeGrafter"/>
</dbReference>
<evidence type="ECO:0000256" key="11">
    <source>
        <dbReference type="ARBA" id="ARBA00023157"/>
    </source>
</evidence>
<keyword evidence="7" id="KW-0677">Repeat</keyword>
<dbReference type="CDD" id="cd10580">
    <property type="entry name" value="TNFRSF10"/>
    <property type="match status" value="1"/>
</dbReference>
<dbReference type="Gene3D" id="2.10.50.10">
    <property type="entry name" value="Tumor Necrosis Factor Receptor, subunit A, domain 2"/>
    <property type="match status" value="3"/>
</dbReference>
<keyword evidence="12" id="KW-0675">Receptor</keyword>
<dbReference type="Pfam" id="PF00531">
    <property type="entry name" value="Death"/>
    <property type="match status" value="1"/>
</dbReference>